<feature type="compositionally biased region" description="Acidic residues" evidence="10">
    <location>
        <begin position="867"/>
        <end position="876"/>
    </location>
</feature>
<protein>
    <recommendedName>
        <fullName evidence="16">Amino acid transporter transmembrane domain-containing protein</fullName>
    </recommendedName>
</protein>
<evidence type="ECO:0000256" key="6">
    <source>
        <dbReference type="ARBA" id="ARBA00023136"/>
    </source>
</evidence>
<feature type="coiled-coil region" evidence="9">
    <location>
        <begin position="685"/>
        <end position="719"/>
    </location>
</feature>
<feature type="compositionally biased region" description="Polar residues" evidence="10">
    <location>
        <begin position="632"/>
        <end position="644"/>
    </location>
</feature>
<evidence type="ECO:0000256" key="1">
    <source>
        <dbReference type="ARBA" id="ARBA00004123"/>
    </source>
</evidence>
<evidence type="ECO:0000256" key="4">
    <source>
        <dbReference type="ARBA" id="ARBA00022989"/>
    </source>
</evidence>
<keyword evidence="7 8" id="KW-0539">Nucleus</keyword>
<feature type="compositionally biased region" description="Basic and acidic residues" evidence="10">
    <location>
        <begin position="179"/>
        <end position="196"/>
    </location>
</feature>
<dbReference type="EMBL" id="MLYV02001192">
    <property type="protein sequence ID" value="PSR72406.1"/>
    <property type="molecule type" value="Genomic_DNA"/>
</dbReference>
<feature type="region of interest" description="Disordered" evidence="10">
    <location>
        <begin position="532"/>
        <end position="553"/>
    </location>
</feature>
<keyword evidence="4 11" id="KW-1133">Transmembrane helix</keyword>
<dbReference type="GO" id="GO:0016020">
    <property type="term" value="C:membrane"/>
    <property type="evidence" value="ECO:0007669"/>
    <property type="project" value="UniProtKB-SubCell"/>
</dbReference>
<feature type="region of interest" description="Disordered" evidence="10">
    <location>
        <begin position="266"/>
        <end position="332"/>
    </location>
</feature>
<dbReference type="Pfam" id="PF01490">
    <property type="entry name" value="Aa_trans"/>
    <property type="match status" value="1"/>
</dbReference>
<dbReference type="InterPro" id="IPR018501">
    <property type="entry name" value="DDT_dom"/>
</dbReference>
<feature type="compositionally biased region" description="Polar residues" evidence="10">
    <location>
        <begin position="532"/>
        <end position="549"/>
    </location>
</feature>
<dbReference type="PANTHER" id="PTHR32075:SF6">
    <property type="entry name" value="ISWI CHROMATIN-REMODELING COMPLEX SUBUNIT YPL216W-RELATED"/>
    <property type="match status" value="1"/>
</dbReference>
<keyword evidence="5 9" id="KW-0175">Coiled coil</keyword>
<dbReference type="PROSITE" id="PS51136">
    <property type="entry name" value="WAC"/>
    <property type="match status" value="1"/>
</dbReference>
<feature type="domain" description="WAC" evidence="13">
    <location>
        <begin position="28"/>
        <end position="129"/>
    </location>
</feature>
<feature type="region of interest" description="Disordered" evidence="10">
    <location>
        <begin position="114"/>
        <end position="141"/>
    </location>
</feature>
<dbReference type="PROSITE" id="PS50827">
    <property type="entry name" value="DDT"/>
    <property type="match status" value="1"/>
</dbReference>
<proteinExistence type="predicted"/>
<dbReference type="Pfam" id="PF15613">
    <property type="entry name" value="WSD"/>
    <property type="match status" value="1"/>
</dbReference>
<evidence type="ECO:0000313" key="14">
    <source>
        <dbReference type="EMBL" id="PSR72406.1"/>
    </source>
</evidence>
<evidence type="ECO:0000256" key="7">
    <source>
        <dbReference type="ARBA" id="ARBA00023242"/>
    </source>
</evidence>
<feature type="compositionally biased region" description="Low complexity" evidence="10">
    <location>
        <begin position="122"/>
        <end position="138"/>
    </location>
</feature>
<dbReference type="InterPro" id="IPR013057">
    <property type="entry name" value="AA_transpt_TM"/>
</dbReference>
<evidence type="ECO:0000256" key="5">
    <source>
        <dbReference type="ARBA" id="ARBA00023054"/>
    </source>
</evidence>
<feature type="transmembrane region" description="Helical" evidence="11">
    <location>
        <begin position="1210"/>
        <end position="1230"/>
    </location>
</feature>
<feature type="region of interest" description="Disordered" evidence="10">
    <location>
        <begin position="936"/>
        <end position="957"/>
    </location>
</feature>
<feature type="transmembrane region" description="Helical" evidence="11">
    <location>
        <begin position="1291"/>
        <end position="1310"/>
    </location>
</feature>
<accession>A0A2R6NJ60</accession>
<feature type="transmembrane region" description="Helical" evidence="11">
    <location>
        <begin position="1250"/>
        <end position="1271"/>
    </location>
</feature>
<feature type="region of interest" description="Disordered" evidence="10">
    <location>
        <begin position="618"/>
        <end position="675"/>
    </location>
</feature>
<feature type="transmembrane region" description="Helical" evidence="11">
    <location>
        <begin position="1109"/>
        <end position="1131"/>
    </location>
</feature>
<keyword evidence="15" id="KW-1185">Reference proteome</keyword>
<feature type="transmembrane region" description="Helical" evidence="11">
    <location>
        <begin position="1359"/>
        <end position="1376"/>
    </location>
</feature>
<organism evidence="14 15">
    <name type="scientific">Hermanssonia centrifuga</name>
    <dbReference type="NCBI Taxonomy" id="98765"/>
    <lineage>
        <taxon>Eukaryota</taxon>
        <taxon>Fungi</taxon>
        <taxon>Dikarya</taxon>
        <taxon>Basidiomycota</taxon>
        <taxon>Agaricomycotina</taxon>
        <taxon>Agaricomycetes</taxon>
        <taxon>Polyporales</taxon>
        <taxon>Meruliaceae</taxon>
        <taxon>Hermanssonia</taxon>
    </lineage>
</organism>
<evidence type="ECO:0000256" key="2">
    <source>
        <dbReference type="ARBA" id="ARBA00004370"/>
    </source>
</evidence>
<dbReference type="Pfam" id="PF02791">
    <property type="entry name" value="DDT"/>
    <property type="match status" value="1"/>
</dbReference>
<feature type="region of interest" description="Disordered" evidence="10">
    <location>
        <begin position="991"/>
        <end position="1018"/>
    </location>
</feature>
<evidence type="ECO:0000256" key="3">
    <source>
        <dbReference type="ARBA" id="ARBA00022692"/>
    </source>
</evidence>
<dbReference type="InterPro" id="IPR028941">
    <property type="entry name" value="WHIM2_dom"/>
</dbReference>
<dbReference type="OrthoDB" id="332390at2759"/>
<gene>
    <name evidence="14" type="ORF">PHLCEN_2v11749</name>
</gene>
<comment type="subcellular location">
    <subcellularLocation>
        <location evidence="2">Membrane</location>
    </subcellularLocation>
    <subcellularLocation>
        <location evidence="1 8">Nucleus</location>
    </subcellularLocation>
</comment>
<dbReference type="InterPro" id="IPR013136">
    <property type="entry name" value="WSTF_Acf1_Cbp146"/>
</dbReference>
<name>A0A2R6NJ60_9APHY</name>
<dbReference type="InterPro" id="IPR028942">
    <property type="entry name" value="WHIM1_dom"/>
</dbReference>
<dbReference type="GO" id="GO:0005634">
    <property type="term" value="C:nucleus"/>
    <property type="evidence" value="ECO:0007669"/>
    <property type="project" value="UniProtKB-SubCell"/>
</dbReference>
<comment type="caution">
    <text evidence="14">The sequence shown here is derived from an EMBL/GenBank/DDBJ whole genome shotgun (WGS) entry which is preliminary data.</text>
</comment>
<feature type="compositionally biased region" description="Basic and acidic residues" evidence="10">
    <location>
        <begin position="618"/>
        <end position="629"/>
    </location>
</feature>
<dbReference type="GO" id="GO:0031509">
    <property type="term" value="P:subtelomeric heterochromatin formation"/>
    <property type="evidence" value="ECO:0007669"/>
    <property type="project" value="TreeGrafter"/>
</dbReference>
<evidence type="ECO:0008006" key="16">
    <source>
        <dbReference type="Google" id="ProtNLM"/>
    </source>
</evidence>
<evidence type="ECO:0000259" key="12">
    <source>
        <dbReference type="PROSITE" id="PS50827"/>
    </source>
</evidence>
<keyword evidence="6 11" id="KW-0472">Membrane</keyword>
<evidence type="ECO:0000259" key="13">
    <source>
        <dbReference type="PROSITE" id="PS51136"/>
    </source>
</evidence>
<feature type="compositionally biased region" description="Basic and acidic residues" evidence="10">
    <location>
        <begin position="295"/>
        <end position="328"/>
    </location>
</feature>
<feature type="transmembrane region" description="Helical" evidence="11">
    <location>
        <begin position="1146"/>
        <end position="1166"/>
    </location>
</feature>
<evidence type="ECO:0000256" key="9">
    <source>
        <dbReference type="SAM" id="Coils"/>
    </source>
</evidence>
<reference evidence="14 15" key="1">
    <citation type="submission" date="2018-02" db="EMBL/GenBank/DDBJ databases">
        <title>Genome sequence of the basidiomycete white-rot fungus Phlebia centrifuga.</title>
        <authorList>
            <person name="Granchi Z."/>
            <person name="Peng M."/>
            <person name="de Vries R.P."/>
            <person name="Hilden K."/>
            <person name="Makela M.R."/>
            <person name="Grigoriev I."/>
            <person name="Riley R."/>
        </authorList>
    </citation>
    <scope>NUCLEOTIDE SEQUENCE [LARGE SCALE GENOMIC DNA]</scope>
    <source>
        <strain evidence="14 15">FBCC195</strain>
    </source>
</reference>
<evidence type="ECO:0000256" key="8">
    <source>
        <dbReference type="PROSITE-ProRule" id="PRU00475"/>
    </source>
</evidence>
<evidence type="ECO:0000256" key="10">
    <source>
        <dbReference type="SAM" id="MobiDB-lite"/>
    </source>
</evidence>
<dbReference type="PANTHER" id="PTHR32075">
    <property type="entry name" value="ISWI CHROMATIN-REMODELING COMPLEX SUBUNIT YPL216W-RELATED"/>
    <property type="match status" value="1"/>
</dbReference>
<dbReference type="Pfam" id="PF10537">
    <property type="entry name" value="WAC_Acf1_DNA_bd"/>
    <property type="match status" value="1"/>
</dbReference>
<feature type="compositionally biased region" description="Polar residues" evidence="10">
    <location>
        <begin position="655"/>
        <end position="669"/>
    </location>
</feature>
<sequence length="1437" mass="159172">MPTCRRKRVLLTEPSQYLLDALKSDPNKEVYYLSQTGEVFETYEMKQFQCEVTGKSNLDYFQALESEQQEARTMHSRFPEPLKAAVLKAVQWRVFVDVQGDKYYARVIQVTPPRSSAKASGSCSPPSGRASTSSSPLSDEPIPIHKIAEDLKISVKDSIAQDDPHLYYYKVQILEEEKQHGSGKASERNKGKEASKSKYSGSLMDVRCSEMSRDRLAFSKSILRRFIRDSVERDAAVASPWIVKTPIAVRYGVDIIMPEETRKGVEDLKKGESDKRKKVWEEKEGPPTKKQKKLAAAEEEKERREREAREKAEKLQKAKEESERLAAEKKKKKPIRYPTEDLDVVIGDKEKKAGMKLKRPVPSRVAMPFGTDHATNEAFIMAWNFLVVYGQPLHLSSFTMDEFEQALRHSLVEPACNLIAEIHSTLIYNLRTVPFTRHSAVLSLLDQRTDLGGEDEVLGVSLDDLTSAVADVGNNWERAPLRHAEGREGWEESLIGCLKDHANMHNFPCLREMLTRLLFGPEPLATLVSAPTTPAGTPHPQSETFTVPSTPKERYHALSPKDKIAILSFMCNLAISSKAIHLHMESCEEQLTELRKQKIEVNRSKKAFLEEINVLTGEHKESKITEKKPNGTGENTPIPDSSDLSEVPGSDIETETGSSAPSARQSTRRAQAKERELARVRLASQKQALAESRRLDEEVNKCERRLEQIERDFRKLLGSIRVKPLGRDRFYNRIWWFDGMGSMSLLGSGGSVQYGTGRIFLQGASEFDDEILQRREENVEARRRDEEGEEGMLRVGEWAVYDELETIDEFIAWLNPKGVRELATKNTLAKWWPHIAPGIRRRTADLNASAKLPEARRSTHTVSTSATDEELDDQESVVDEVEEEENEFETPYAEHTAAVSYDPEAVIGNLQWDEDLTPGPSTVDVRRRPFLLPIPHRPQRQTTQDTVRPGTPEAPAVREDTPLLHKNTSLTFAEPPVRPADDAVPPVVASVPADGPTGGMGRRTSYSSLRSSGHRRPSTTTKVAKAVQAGQSTFGQTLFNAIAILLGIGMLSEPLAFAYAGWIGGMTLMIFYGFITCYTAKLLAHIILDDHRLRSYSDIGRKAFGPRSGPLISLLFCLELFTVSVALVTLYGDSLHSVLPAYSSNAYKVLGLIILVPTVLMPLSVLSYASILGILSTLLLVVVMFIDGFSKTESPGSLWSPADTSLGPGSIGELGVSFGLFMAGFSGHAVMPSLARDMIDPTQFDSMIDWAFGIATLIYTTIGVTGYLMFGDNVSDEFSQDLMKVAGYNPTLNQAALWGLVLVPVSKFALATRPLNITLEIMLGIETSPQSPDDHGVSSKSVGVISIERNTALRRVFTVMERALLTSFAVIVSILVPEFGSMMAFLGSFSAFLICVIGPVSAKAALAGRCGFFDAALLMIAVVMAAWGTVAALWSAT</sequence>
<feature type="region of interest" description="Disordered" evidence="10">
    <location>
        <begin position="852"/>
        <end position="876"/>
    </location>
</feature>
<feature type="transmembrane region" description="Helical" evidence="11">
    <location>
        <begin position="1171"/>
        <end position="1190"/>
    </location>
</feature>
<dbReference type="Proteomes" id="UP000186601">
    <property type="component" value="Unassembled WGS sequence"/>
</dbReference>
<feature type="region of interest" description="Disordered" evidence="10">
    <location>
        <begin position="179"/>
        <end position="199"/>
    </location>
</feature>
<dbReference type="GO" id="GO:0000785">
    <property type="term" value="C:chromatin"/>
    <property type="evidence" value="ECO:0007669"/>
    <property type="project" value="UniProtKB-ARBA"/>
</dbReference>
<feature type="domain" description="DDT" evidence="12">
    <location>
        <begin position="373"/>
        <end position="436"/>
    </location>
</feature>
<evidence type="ECO:0000256" key="11">
    <source>
        <dbReference type="SAM" id="Phobius"/>
    </source>
</evidence>
<dbReference type="Pfam" id="PF15612">
    <property type="entry name" value="WHIM1"/>
    <property type="match status" value="1"/>
</dbReference>
<keyword evidence="3 11" id="KW-0812">Transmembrane</keyword>
<dbReference type="GO" id="GO:0000781">
    <property type="term" value="C:chromosome, telomeric region"/>
    <property type="evidence" value="ECO:0007669"/>
    <property type="project" value="GOC"/>
</dbReference>
<evidence type="ECO:0000313" key="15">
    <source>
        <dbReference type="Proteomes" id="UP000186601"/>
    </source>
</evidence>
<feature type="transmembrane region" description="Helical" evidence="11">
    <location>
        <begin position="1412"/>
        <end position="1434"/>
    </location>
</feature>
<feature type="compositionally biased region" description="Basic and acidic residues" evidence="10">
    <location>
        <begin position="266"/>
        <end position="287"/>
    </location>
</feature>
<dbReference type="STRING" id="98765.A0A2R6NJ60"/>